<feature type="signal peptide" evidence="2">
    <location>
        <begin position="1"/>
        <end position="20"/>
    </location>
</feature>
<evidence type="ECO:0000313" key="3">
    <source>
        <dbReference type="EMBL" id="KAF9065051.1"/>
    </source>
</evidence>
<evidence type="ECO:0000313" key="4">
    <source>
        <dbReference type="Proteomes" id="UP000772434"/>
    </source>
</evidence>
<dbReference type="EMBL" id="JADNRY010000110">
    <property type="protein sequence ID" value="KAF9065051.1"/>
    <property type="molecule type" value="Genomic_DNA"/>
</dbReference>
<organism evidence="3 4">
    <name type="scientific">Rhodocollybia butyracea</name>
    <dbReference type="NCBI Taxonomy" id="206335"/>
    <lineage>
        <taxon>Eukaryota</taxon>
        <taxon>Fungi</taxon>
        <taxon>Dikarya</taxon>
        <taxon>Basidiomycota</taxon>
        <taxon>Agaricomycotina</taxon>
        <taxon>Agaricomycetes</taxon>
        <taxon>Agaricomycetidae</taxon>
        <taxon>Agaricales</taxon>
        <taxon>Marasmiineae</taxon>
        <taxon>Omphalotaceae</taxon>
        <taxon>Rhodocollybia</taxon>
    </lineage>
</organism>
<gene>
    <name evidence="3" type="ORF">BDP27DRAFT_1332646</name>
</gene>
<dbReference type="AlphaFoldDB" id="A0A9P5PKM4"/>
<name>A0A9P5PKM4_9AGAR</name>
<feature type="chain" id="PRO_5040340021" evidence="2">
    <location>
        <begin position="21"/>
        <end position="210"/>
    </location>
</feature>
<evidence type="ECO:0000256" key="1">
    <source>
        <dbReference type="SAM" id="MobiDB-lite"/>
    </source>
</evidence>
<evidence type="ECO:0000256" key="2">
    <source>
        <dbReference type="SAM" id="SignalP"/>
    </source>
</evidence>
<accession>A0A9P5PKM4</accession>
<keyword evidence="4" id="KW-1185">Reference proteome</keyword>
<proteinExistence type="predicted"/>
<comment type="caution">
    <text evidence="3">The sequence shown here is derived from an EMBL/GenBank/DDBJ whole genome shotgun (WGS) entry which is preliminary data.</text>
</comment>
<sequence>MVFFVSLLSLASLALPSVMGLTLNTPTDAVAGSTLNVTWTTVASDPTFSLLLNTGNESLDVAQGIAPSALTDTIGLGEGLAAGSYTLTAVAADDIDTVLSTSGAFNVAAFGSAAAAGAADSAAAGAAAAGTAATGAAAAGTGAAAAGTGAAAAGTGAAATGSAATAAKGKAAKGAKAGNAAAAAKGKGAARKGPRSVASVKFGRRELYRD</sequence>
<dbReference type="OrthoDB" id="3060520at2759"/>
<feature type="region of interest" description="Disordered" evidence="1">
    <location>
        <begin position="183"/>
        <end position="210"/>
    </location>
</feature>
<reference evidence="3" key="1">
    <citation type="submission" date="2020-11" db="EMBL/GenBank/DDBJ databases">
        <authorList>
            <consortium name="DOE Joint Genome Institute"/>
            <person name="Ahrendt S."/>
            <person name="Riley R."/>
            <person name="Andreopoulos W."/>
            <person name="Labutti K."/>
            <person name="Pangilinan J."/>
            <person name="Ruiz-Duenas F.J."/>
            <person name="Barrasa J.M."/>
            <person name="Sanchez-Garcia M."/>
            <person name="Camarero S."/>
            <person name="Miyauchi S."/>
            <person name="Serrano A."/>
            <person name="Linde D."/>
            <person name="Babiker R."/>
            <person name="Drula E."/>
            <person name="Ayuso-Fernandez I."/>
            <person name="Pacheco R."/>
            <person name="Padilla G."/>
            <person name="Ferreira P."/>
            <person name="Barriuso J."/>
            <person name="Kellner H."/>
            <person name="Castanera R."/>
            <person name="Alfaro M."/>
            <person name="Ramirez L."/>
            <person name="Pisabarro A.G."/>
            <person name="Kuo A."/>
            <person name="Tritt A."/>
            <person name="Lipzen A."/>
            <person name="He G."/>
            <person name="Yan M."/>
            <person name="Ng V."/>
            <person name="Cullen D."/>
            <person name="Martin F."/>
            <person name="Rosso M.-N."/>
            <person name="Henrissat B."/>
            <person name="Hibbett D."/>
            <person name="Martinez A.T."/>
            <person name="Grigoriev I.V."/>
        </authorList>
    </citation>
    <scope>NUCLEOTIDE SEQUENCE</scope>
    <source>
        <strain evidence="3">AH 40177</strain>
    </source>
</reference>
<protein>
    <submittedName>
        <fullName evidence="3">Uncharacterized protein</fullName>
    </submittedName>
</protein>
<keyword evidence="2" id="KW-0732">Signal</keyword>
<dbReference type="Proteomes" id="UP000772434">
    <property type="component" value="Unassembled WGS sequence"/>
</dbReference>